<evidence type="ECO:0000256" key="5">
    <source>
        <dbReference type="ARBA" id="ARBA00023136"/>
    </source>
</evidence>
<dbReference type="Pfam" id="PF00014">
    <property type="entry name" value="Kunitz_BPTI"/>
    <property type="match status" value="3"/>
</dbReference>
<dbReference type="PROSITE" id="PS50279">
    <property type="entry name" value="BPTI_KUNITZ_2"/>
    <property type="match status" value="3"/>
</dbReference>
<evidence type="ECO:0000256" key="10">
    <source>
        <dbReference type="SAM" id="SignalP"/>
    </source>
</evidence>
<comment type="subcellular location">
    <subcellularLocation>
        <location evidence="1">Membrane</location>
    </subcellularLocation>
</comment>
<dbReference type="InterPro" id="IPR013980">
    <property type="entry name" value="MANSC_dom"/>
</dbReference>
<gene>
    <name evidence="13" type="ORF">ANANG_G00237890</name>
</gene>
<organism evidence="13 14">
    <name type="scientific">Anguilla anguilla</name>
    <name type="common">European freshwater eel</name>
    <name type="synonym">Muraena anguilla</name>
    <dbReference type="NCBI Taxonomy" id="7936"/>
    <lineage>
        <taxon>Eukaryota</taxon>
        <taxon>Metazoa</taxon>
        <taxon>Chordata</taxon>
        <taxon>Craniata</taxon>
        <taxon>Vertebrata</taxon>
        <taxon>Euteleostomi</taxon>
        <taxon>Actinopterygii</taxon>
        <taxon>Neopterygii</taxon>
        <taxon>Teleostei</taxon>
        <taxon>Anguilliformes</taxon>
        <taxon>Anguillidae</taxon>
        <taxon>Anguilla</taxon>
    </lineage>
</organism>
<dbReference type="GO" id="GO:0016020">
    <property type="term" value="C:membrane"/>
    <property type="evidence" value="ECO:0007669"/>
    <property type="project" value="UniProtKB-SubCell"/>
</dbReference>
<evidence type="ECO:0008006" key="15">
    <source>
        <dbReference type="Google" id="ProtNLM"/>
    </source>
</evidence>
<dbReference type="InterPro" id="IPR020901">
    <property type="entry name" value="Prtase_inh_Kunz-CS"/>
</dbReference>
<evidence type="ECO:0000259" key="12">
    <source>
        <dbReference type="PROSITE" id="PS50986"/>
    </source>
</evidence>
<feature type="signal peptide" evidence="10">
    <location>
        <begin position="1"/>
        <end position="20"/>
    </location>
</feature>
<evidence type="ECO:0000256" key="9">
    <source>
        <dbReference type="SAM" id="Phobius"/>
    </source>
</evidence>
<evidence type="ECO:0000256" key="2">
    <source>
        <dbReference type="ARBA" id="ARBA00022690"/>
    </source>
</evidence>
<keyword evidence="14" id="KW-1185">Reference proteome</keyword>
<feature type="domain" description="BPTI/Kunitz inhibitor" evidence="11">
    <location>
        <begin position="224"/>
        <end position="274"/>
    </location>
</feature>
<dbReference type="Gene3D" id="4.10.410.10">
    <property type="entry name" value="Pancreatic trypsin inhibitor Kunitz domain"/>
    <property type="match status" value="3"/>
</dbReference>
<accession>A0A9D3LUM1</accession>
<keyword evidence="4" id="KW-0722">Serine protease inhibitor</keyword>
<feature type="chain" id="PRO_5039109744" description="Serine peptidase inhibitor, Kunitz type, 2" evidence="10">
    <location>
        <begin position="21"/>
        <end position="419"/>
    </location>
</feature>
<dbReference type="GO" id="GO:0004867">
    <property type="term" value="F:serine-type endopeptidase inhibitor activity"/>
    <property type="evidence" value="ECO:0007669"/>
    <property type="project" value="UniProtKB-KW"/>
</dbReference>
<keyword evidence="9" id="KW-0812">Transmembrane</keyword>
<dbReference type="FunFam" id="4.10.410.10:FF:000006">
    <property type="entry name" value="Serine peptidase inhibitor, Kunitz type 1"/>
    <property type="match status" value="1"/>
</dbReference>
<feature type="transmembrane region" description="Helical" evidence="9">
    <location>
        <begin position="368"/>
        <end position="391"/>
    </location>
</feature>
<keyword evidence="9" id="KW-1133">Transmembrane helix</keyword>
<feature type="region of interest" description="Disordered" evidence="8">
    <location>
        <begin position="399"/>
        <end position="419"/>
    </location>
</feature>
<name>A0A9D3LUM1_ANGAN</name>
<comment type="caution">
    <text evidence="13">The sequence shown here is derived from an EMBL/GenBank/DDBJ whole genome shotgun (WGS) entry which is preliminary data.</text>
</comment>
<dbReference type="FunFam" id="4.10.410.10:FF:000004">
    <property type="entry name" value="Tissue factor pathway inhibitor"/>
    <property type="match status" value="1"/>
</dbReference>
<keyword evidence="3 10" id="KW-0732">Signal</keyword>
<dbReference type="PROSITE" id="PS50986">
    <property type="entry name" value="MANSC"/>
    <property type="match status" value="1"/>
</dbReference>
<feature type="region of interest" description="Disordered" evidence="8">
    <location>
        <begin position="274"/>
        <end position="301"/>
    </location>
</feature>
<feature type="compositionally biased region" description="Low complexity" evidence="8">
    <location>
        <begin position="288"/>
        <end position="298"/>
    </location>
</feature>
<evidence type="ECO:0000259" key="11">
    <source>
        <dbReference type="PROSITE" id="PS50279"/>
    </source>
</evidence>
<dbReference type="InterPro" id="IPR036880">
    <property type="entry name" value="Kunitz_BPTI_sf"/>
</dbReference>
<feature type="domain" description="MANSC" evidence="12">
    <location>
        <begin position="28"/>
        <end position="108"/>
    </location>
</feature>
<dbReference type="SMART" id="SM00131">
    <property type="entry name" value="KU"/>
    <property type="match status" value="3"/>
</dbReference>
<feature type="domain" description="BPTI/Kunitz inhibitor" evidence="11">
    <location>
        <begin position="123"/>
        <end position="171"/>
    </location>
</feature>
<evidence type="ECO:0000256" key="8">
    <source>
        <dbReference type="SAM" id="MobiDB-lite"/>
    </source>
</evidence>
<evidence type="ECO:0000313" key="13">
    <source>
        <dbReference type="EMBL" id="KAG5837305.1"/>
    </source>
</evidence>
<feature type="domain" description="BPTI/Kunitz inhibitor" evidence="11">
    <location>
        <begin position="299"/>
        <end position="349"/>
    </location>
</feature>
<dbReference type="PANTHER" id="PTHR47247">
    <property type="entry name" value="KUNITZ-TYPE PROTEASE INHIBITOR 2"/>
    <property type="match status" value="1"/>
</dbReference>
<dbReference type="PRINTS" id="PR00759">
    <property type="entry name" value="BASICPTASE"/>
</dbReference>
<evidence type="ECO:0000256" key="6">
    <source>
        <dbReference type="ARBA" id="ARBA00023157"/>
    </source>
</evidence>
<dbReference type="InterPro" id="IPR002223">
    <property type="entry name" value="Kunitz_BPTI"/>
</dbReference>
<dbReference type="PROSITE" id="PS00280">
    <property type="entry name" value="BPTI_KUNITZ_1"/>
    <property type="match status" value="3"/>
</dbReference>
<keyword evidence="6" id="KW-1015">Disulfide bond</keyword>
<proteinExistence type="predicted"/>
<sequence>MAQLWYIVVFCVLVSPTARGQVDQECFGAFETSDDQGLDFDSGASVEGPIRNVSDREACLSACCNKEDCHLAIVGMPQDGPAQCYLVNCMKDGNDVCRMLGQKGSTAYKKRPKARAADSTDKCSAPAEVGSCRAAFPRFYYNGTSCESFIYGGCEGNGNNFETVEACNAACNGTSGAVQSNEIPSGPAARRMAPADLNASDVFPAGPSESSPRALTAEDFAELCQAEVKTGPCRASIPRFFYNSTAGTCQSFIYGGCRGNSNNYGSAEECQTTCSGTATPSSRKAPEENSSGSKSSESCVEKQDTGPCRAAFPRFYFDPASQSCQPFIYGGCQGNGNRFHTVEDCMSLCSGQEGSVAKHDHPSNRTPAYIMVGTLAVSAAVALAGLILLALRKTKFPRRSRDDKEELLPEDQLATEQNA</sequence>
<dbReference type="AlphaFoldDB" id="A0A9D3LUM1"/>
<dbReference type="SMART" id="SM00765">
    <property type="entry name" value="MANEC"/>
    <property type="match status" value="1"/>
</dbReference>
<keyword evidence="2" id="KW-0646">Protease inhibitor</keyword>
<evidence type="ECO:0000256" key="7">
    <source>
        <dbReference type="ARBA" id="ARBA00023180"/>
    </source>
</evidence>
<keyword evidence="5 9" id="KW-0472">Membrane</keyword>
<dbReference type="InterPro" id="IPR011106">
    <property type="entry name" value="MANSC_N"/>
</dbReference>
<evidence type="ECO:0000256" key="3">
    <source>
        <dbReference type="ARBA" id="ARBA00022729"/>
    </source>
</evidence>
<dbReference type="Pfam" id="PF07502">
    <property type="entry name" value="MANEC"/>
    <property type="match status" value="1"/>
</dbReference>
<reference evidence="13" key="1">
    <citation type="submission" date="2021-01" db="EMBL/GenBank/DDBJ databases">
        <title>A chromosome-scale assembly of European eel, Anguilla anguilla.</title>
        <authorList>
            <person name="Henkel C."/>
            <person name="Jong-Raadsen S.A."/>
            <person name="Dufour S."/>
            <person name="Weltzien F.-A."/>
            <person name="Palstra A.P."/>
            <person name="Pelster B."/>
            <person name="Spaink H.P."/>
            <person name="Van Den Thillart G.E."/>
            <person name="Jansen H."/>
            <person name="Zahm M."/>
            <person name="Klopp C."/>
            <person name="Cedric C."/>
            <person name="Louis A."/>
            <person name="Berthelot C."/>
            <person name="Parey E."/>
            <person name="Roest Crollius H."/>
            <person name="Montfort J."/>
            <person name="Robinson-Rechavi M."/>
            <person name="Bucao C."/>
            <person name="Bouchez O."/>
            <person name="Gislard M."/>
            <person name="Lluch J."/>
            <person name="Milhes M."/>
            <person name="Lampietro C."/>
            <person name="Lopez Roques C."/>
            <person name="Donnadieu C."/>
            <person name="Braasch I."/>
            <person name="Desvignes T."/>
            <person name="Postlethwait J."/>
            <person name="Bobe J."/>
            <person name="Guiguen Y."/>
            <person name="Dirks R."/>
        </authorList>
    </citation>
    <scope>NUCLEOTIDE SEQUENCE</scope>
    <source>
        <strain evidence="13">Tag_6206</strain>
        <tissue evidence="13">Liver</tissue>
    </source>
</reference>
<dbReference type="EMBL" id="JAFIRN010000013">
    <property type="protein sequence ID" value="KAG5837305.1"/>
    <property type="molecule type" value="Genomic_DNA"/>
</dbReference>
<evidence type="ECO:0000256" key="1">
    <source>
        <dbReference type="ARBA" id="ARBA00004370"/>
    </source>
</evidence>
<dbReference type="Proteomes" id="UP001044222">
    <property type="component" value="Chromosome 13"/>
</dbReference>
<protein>
    <recommendedName>
        <fullName evidence="15">Serine peptidase inhibitor, Kunitz type, 2</fullName>
    </recommendedName>
</protein>
<dbReference type="SUPFAM" id="SSF57362">
    <property type="entry name" value="BPTI-like"/>
    <property type="match status" value="3"/>
</dbReference>
<evidence type="ECO:0000313" key="14">
    <source>
        <dbReference type="Proteomes" id="UP001044222"/>
    </source>
</evidence>
<dbReference type="PANTHER" id="PTHR47247:SF1">
    <property type="entry name" value="KUNITZ-TYPE PROTEASE INHIBITOR 2"/>
    <property type="match status" value="1"/>
</dbReference>
<evidence type="ECO:0000256" key="4">
    <source>
        <dbReference type="ARBA" id="ARBA00022900"/>
    </source>
</evidence>
<keyword evidence="7" id="KW-0325">Glycoprotein</keyword>